<gene>
    <name evidence="1" type="ORF">AK812_SmicGene26531</name>
</gene>
<reference evidence="1 2" key="1">
    <citation type="submission" date="2016-02" db="EMBL/GenBank/DDBJ databases">
        <title>Genome analysis of coral dinoflagellate symbionts highlights evolutionary adaptations to a symbiotic lifestyle.</title>
        <authorList>
            <person name="Aranda M."/>
            <person name="Li Y."/>
            <person name="Liew Y.J."/>
            <person name="Baumgarten S."/>
            <person name="Simakov O."/>
            <person name="Wilson M."/>
            <person name="Piel J."/>
            <person name="Ashoor H."/>
            <person name="Bougouffa S."/>
            <person name="Bajic V.B."/>
            <person name="Ryu T."/>
            <person name="Ravasi T."/>
            <person name="Bayer T."/>
            <person name="Micklem G."/>
            <person name="Kim H."/>
            <person name="Bhak J."/>
            <person name="Lajeunesse T.C."/>
            <person name="Voolstra C.R."/>
        </authorList>
    </citation>
    <scope>NUCLEOTIDE SEQUENCE [LARGE SCALE GENOMIC DNA]</scope>
    <source>
        <strain evidence="1 2">CCMP2467</strain>
    </source>
</reference>
<name>A0A1Q9D995_SYMMI</name>
<proteinExistence type="predicted"/>
<dbReference type="EMBL" id="LSRX01000651">
    <property type="protein sequence ID" value="OLP91744.1"/>
    <property type="molecule type" value="Genomic_DNA"/>
</dbReference>
<protein>
    <submittedName>
        <fullName evidence="1">Uncharacterized protein</fullName>
    </submittedName>
</protein>
<sequence>MPFLSLPNKEELVREACRSLDLTLASPTALHSGRTYAVHHWQCSWCRDDEELRREVPLAELLAKENISIQEDEAEVTEHSVEEMKDVADM</sequence>
<comment type="caution">
    <text evidence="1">The sequence shown here is derived from an EMBL/GenBank/DDBJ whole genome shotgun (WGS) entry which is preliminary data.</text>
</comment>
<dbReference type="OrthoDB" id="3647at2759"/>
<keyword evidence="2" id="KW-1185">Reference proteome</keyword>
<dbReference type="Proteomes" id="UP000186817">
    <property type="component" value="Unassembled WGS sequence"/>
</dbReference>
<dbReference type="AlphaFoldDB" id="A0A1Q9D995"/>
<accession>A0A1Q9D995</accession>
<organism evidence="1 2">
    <name type="scientific">Symbiodinium microadriaticum</name>
    <name type="common">Dinoflagellate</name>
    <name type="synonym">Zooxanthella microadriatica</name>
    <dbReference type="NCBI Taxonomy" id="2951"/>
    <lineage>
        <taxon>Eukaryota</taxon>
        <taxon>Sar</taxon>
        <taxon>Alveolata</taxon>
        <taxon>Dinophyceae</taxon>
        <taxon>Suessiales</taxon>
        <taxon>Symbiodiniaceae</taxon>
        <taxon>Symbiodinium</taxon>
    </lineage>
</organism>
<evidence type="ECO:0000313" key="1">
    <source>
        <dbReference type="EMBL" id="OLP91744.1"/>
    </source>
</evidence>
<evidence type="ECO:0000313" key="2">
    <source>
        <dbReference type="Proteomes" id="UP000186817"/>
    </source>
</evidence>